<feature type="domain" description="Response regulatory" evidence="8">
    <location>
        <begin position="23"/>
        <end position="137"/>
    </location>
</feature>
<gene>
    <name evidence="10" type="ORF">F8237_04415</name>
</gene>
<evidence type="ECO:0000256" key="3">
    <source>
        <dbReference type="ARBA" id="ARBA00023015"/>
    </source>
</evidence>
<evidence type="ECO:0000313" key="11">
    <source>
        <dbReference type="Proteomes" id="UP000325641"/>
    </source>
</evidence>
<dbReference type="Proteomes" id="UP000325641">
    <property type="component" value="Chromosome"/>
</dbReference>
<feature type="domain" description="OmpR/PhoB-type" evidence="9">
    <location>
        <begin position="146"/>
        <end position="244"/>
    </location>
</feature>
<evidence type="ECO:0000256" key="7">
    <source>
        <dbReference type="PROSITE-ProRule" id="PRU01091"/>
    </source>
</evidence>
<dbReference type="SUPFAM" id="SSF52172">
    <property type="entry name" value="CheY-like"/>
    <property type="match status" value="1"/>
</dbReference>
<organism evidence="10 11">
    <name type="scientific">Bradyrhizobium betae</name>
    <dbReference type="NCBI Taxonomy" id="244734"/>
    <lineage>
        <taxon>Bacteria</taxon>
        <taxon>Pseudomonadati</taxon>
        <taxon>Pseudomonadota</taxon>
        <taxon>Alphaproteobacteria</taxon>
        <taxon>Hyphomicrobiales</taxon>
        <taxon>Nitrobacteraceae</taxon>
        <taxon>Bradyrhizobium</taxon>
    </lineage>
</organism>
<dbReference type="PANTHER" id="PTHR48111:SF76">
    <property type="entry name" value="TWO-COMPONENT RESPONSE REGULATOR"/>
    <property type="match status" value="1"/>
</dbReference>
<feature type="modified residue" description="4-aspartylphosphate" evidence="6">
    <location>
        <position position="72"/>
    </location>
</feature>
<evidence type="ECO:0000259" key="8">
    <source>
        <dbReference type="PROSITE" id="PS50110"/>
    </source>
</evidence>
<dbReference type="Pfam" id="PF00486">
    <property type="entry name" value="Trans_reg_C"/>
    <property type="match status" value="1"/>
</dbReference>
<dbReference type="Gene3D" id="1.10.10.10">
    <property type="entry name" value="Winged helix-like DNA-binding domain superfamily/Winged helix DNA-binding domain"/>
    <property type="match status" value="1"/>
</dbReference>
<name>A0A5P6NZY3_9BRAD</name>
<dbReference type="KEGG" id="bbet:F8237_04415"/>
<evidence type="ECO:0000256" key="5">
    <source>
        <dbReference type="ARBA" id="ARBA00023163"/>
    </source>
</evidence>
<dbReference type="InterPro" id="IPR036388">
    <property type="entry name" value="WH-like_DNA-bd_sf"/>
</dbReference>
<evidence type="ECO:0000256" key="6">
    <source>
        <dbReference type="PROSITE-ProRule" id="PRU00169"/>
    </source>
</evidence>
<keyword evidence="5" id="KW-0804">Transcription</keyword>
<dbReference type="Gene3D" id="6.10.250.690">
    <property type="match status" value="1"/>
</dbReference>
<keyword evidence="4 7" id="KW-0238">DNA-binding</keyword>
<sequence>MRLPLAPCSEKVDPLTAAERTMRLLIIEDDRESADYLVKAFREVGHIADHAADGEEGLAMAENGEYDVLVVDRMLPKRDGLSLIGLLRDKGNTTPVLILSALGQVDDRIKGLRAGGDDYLPKPYSFAELLARVEVLSRRRGGPAEDTLYRVGDLELDRLSHRVARGKDELTLQPREFRLLEYLMKHAGQVVTRTMLLENVWDYHFDPQTNVIDVHISRLRSKIDKGFERPLLHTIRGAGYMIRDGIR</sequence>
<dbReference type="InterPro" id="IPR011006">
    <property type="entry name" value="CheY-like_superfamily"/>
</dbReference>
<dbReference type="GO" id="GO:0006355">
    <property type="term" value="P:regulation of DNA-templated transcription"/>
    <property type="evidence" value="ECO:0007669"/>
    <property type="project" value="InterPro"/>
</dbReference>
<dbReference type="PANTHER" id="PTHR48111">
    <property type="entry name" value="REGULATOR OF RPOS"/>
    <property type="match status" value="1"/>
</dbReference>
<evidence type="ECO:0000256" key="1">
    <source>
        <dbReference type="ARBA" id="ARBA00022553"/>
    </source>
</evidence>
<dbReference type="PROSITE" id="PS50110">
    <property type="entry name" value="RESPONSE_REGULATORY"/>
    <property type="match status" value="1"/>
</dbReference>
<dbReference type="GO" id="GO:0005829">
    <property type="term" value="C:cytosol"/>
    <property type="evidence" value="ECO:0007669"/>
    <property type="project" value="TreeGrafter"/>
</dbReference>
<dbReference type="OrthoDB" id="9802426at2"/>
<evidence type="ECO:0000259" key="9">
    <source>
        <dbReference type="PROSITE" id="PS51755"/>
    </source>
</evidence>
<dbReference type="InterPro" id="IPR001867">
    <property type="entry name" value="OmpR/PhoB-type_DNA-bd"/>
</dbReference>
<dbReference type="InterPro" id="IPR001789">
    <property type="entry name" value="Sig_transdc_resp-reg_receiver"/>
</dbReference>
<dbReference type="GO" id="GO:0000156">
    <property type="term" value="F:phosphorelay response regulator activity"/>
    <property type="evidence" value="ECO:0007669"/>
    <property type="project" value="TreeGrafter"/>
</dbReference>
<dbReference type="Pfam" id="PF00072">
    <property type="entry name" value="Response_reg"/>
    <property type="match status" value="1"/>
</dbReference>
<feature type="DNA-binding region" description="OmpR/PhoB-type" evidence="7">
    <location>
        <begin position="146"/>
        <end position="244"/>
    </location>
</feature>
<dbReference type="EMBL" id="CP044543">
    <property type="protein sequence ID" value="QFI71679.1"/>
    <property type="molecule type" value="Genomic_DNA"/>
</dbReference>
<reference evidence="11" key="1">
    <citation type="submission" date="2019-10" db="EMBL/GenBank/DDBJ databases">
        <title>Complete Genome Sequence of Bradyrhizobium betae type strain PL7HG1T.</title>
        <authorList>
            <person name="Bromfield E.S.P."/>
            <person name="Cloutier S."/>
        </authorList>
    </citation>
    <scope>NUCLEOTIDE SEQUENCE [LARGE SCALE GENOMIC DNA]</scope>
    <source>
        <strain evidence="11">PL7HG1</strain>
    </source>
</reference>
<dbReference type="GO" id="GO:0000976">
    <property type="term" value="F:transcription cis-regulatory region binding"/>
    <property type="evidence" value="ECO:0007669"/>
    <property type="project" value="TreeGrafter"/>
</dbReference>
<dbReference type="AlphaFoldDB" id="A0A5P6NZY3"/>
<keyword evidence="1 6" id="KW-0597">Phosphoprotein</keyword>
<evidence type="ECO:0000256" key="4">
    <source>
        <dbReference type="ARBA" id="ARBA00023125"/>
    </source>
</evidence>
<proteinExistence type="predicted"/>
<dbReference type="GO" id="GO:0032993">
    <property type="term" value="C:protein-DNA complex"/>
    <property type="evidence" value="ECO:0007669"/>
    <property type="project" value="TreeGrafter"/>
</dbReference>
<protein>
    <submittedName>
        <fullName evidence="10">Response regulator transcription factor</fullName>
    </submittedName>
</protein>
<accession>A0A5P6NZY3</accession>
<dbReference type="SMART" id="SM00862">
    <property type="entry name" value="Trans_reg_C"/>
    <property type="match status" value="1"/>
</dbReference>
<dbReference type="FunFam" id="1.10.10.10:FF:000005">
    <property type="entry name" value="Two-component system response regulator"/>
    <property type="match status" value="1"/>
</dbReference>
<dbReference type="SMART" id="SM00448">
    <property type="entry name" value="REC"/>
    <property type="match status" value="1"/>
</dbReference>
<evidence type="ECO:0000256" key="2">
    <source>
        <dbReference type="ARBA" id="ARBA00023012"/>
    </source>
</evidence>
<dbReference type="InterPro" id="IPR039420">
    <property type="entry name" value="WalR-like"/>
</dbReference>
<dbReference type="CDD" id="cd00383">
    <property type="entry name" value="trans_reg_C"/>
    <property type="match status" value="1"/>
</dbReference>
<dbReference type="Gene3D" id="3.40.50.2300">
    <property type="match status" value="1"/>
</dbReference>
<keyword evidence="3" id="KW-0805">Transcription regulation</keyword>
<dbReference type="PROSITE" id="PS51755">
    <property type="entry name" value="OMPR_PHOB"/>
    <property type="match status" value="1"/>
</dbReference>
<evidence type="ECO:0000313" key="10">
    <source>
        <dbReference type="EMBL" id="QFI71679.1"/>
    </source>
</evidence>
<keyword evidence="2" id="KW-0902">Two-component regulatory system</keyword>